<gene>
    <name evidence="2" type="ORF">QID03_11005</name>
</gene>
<organism evidence="2 3">
    <name type="scientific">Alicyclobacillus sendaiensis PA2</name>
    <dbReference type="NCBI Taxonomy" id="3029425"/>
    <lineage>
        <taxon>Bacteria</taxon>
        <taxon>Bacillati</taxon>
        <taxon>Bacillota</taxon>
        <taxon>Bacilli</taxon>
        <taxon>Bacillales</taxon>
        <taxon>Alicyclobacillaceae</taxon>
        <taxon>Alicyclobacillus</taxon>
    </lineage>
</organism>
<comment type="caution">
    <text evidence="2">The sequence shown here is derived from an EMBL/GenBank/DDBJ whole genome shotgun (WGS) entry which is preliminary data.</text>
</comment>
<dbReference type="EMBL" id="JASGCB010000020">
    <property type="protein sequence ID" value="MDI9260693.1"/>
    <property type="molecule type" value="Genomic_DNA"/>
</dbReference>
<evidence type="ECO:0000313" key="3">
    <source>
        <dbReference type="Proteomes" id="UP001529245"/>
    </source>
</evidence>
<reference evidence="2 3" key="1">
    <citation type="submission" date="2023-04" db="EMBL/GenBank/DDBJ databases">
        <title>A. sendaiensis sub sp. chiapanensis a novel subspecie with specific adaptation in bacterial cell wall isolated from an active volcano.</title>
        <authorList>
            <person name="Alvarez Gutierrez P.E."/>
            <person name="Ortiz Cortes L.Y."/>
        </authorList>
    </citation>
    <scope>NUCLEOTIDE SEQUENCE [LARGE SCALE GENOMIC DNA]</scope>
    <source>
        <strain evidence="2 3">PA2</strain>
    </source>
</reference>
<proteinExistence type="inferred from homology"/>
<dbReference type="NCBIfam" id="NF033529">
    <property type="entry name" value="transpos_ISLre2"/>
    <property type="match status" value="1"/>
</dbReference>
<dbReference type="Proteomes" id="UP001529245">
    <property type="component" value="Unassembled WGS sequence"/>
</dbReference>
<sequence>MLDVRHLADEILQQARDLLPSWIEQVANLLSQGDFVAFETSLCTFADQFALRLFERMLHMADDALMQTRDRARYELVGTRERTLVTSRGELHVKRRMYRDRETGTYHMPLDALLGLGARERLSPKVRMHLVDLATRMSYHQAAWTLAQFMPHVSAMRVWQEVQRLGATLDEAVKAKREARYAGKDARTIQDPKRRVSKLYVEADGMWVRARGSKRHAEVKIVLAYEGKQAVGRDRRKLVGRQVVAGIVPGQAVWEEAVGAFSETWDLEQVSCSVVGTDGAAWAKQGVDVLPGAVHRLDLYHLYKHLRMAFGVEKAAYAEICEALERGDWSQVEAVLRRAERVRRGSARERVRSLRRYLRANWEGIRRDGAAESLGAMEGQVFHQFARRMKRHGGWWSEEGAHRLARVLAARASGQKLTVVTKQEQNERAARRAFVERESVK</sequence>
<name>A0ABT6Y033_ALISE</name>
<dbReference type="RefSeq" id="WP_283204140.1">
    <property type="nucleotide sequence ID" value="NZ_JASGCB010000020.1"/>
</dbReference>
<keyword evidence="3" id="KW-1185">Reference proteome</keyword>
<dbReference type="Pfam" id="PF06782">
    <property type="entry name" value="UPF0236"/>
    <property type="match status" value="1"/>
</dbReference>
<evidence type="ECO:0000313" key="2">
    <source>
        <dbReference type="EMBL" id="MDI9260693.1"/>
    </source>
</evidence>
<accession>A0ABT6Y033</accession>
<protein>
    <submittedName>
        <fullName evidence="2">ISLre2 family transposase</fullName>
    </submittedName>
</protein>
<comment type="similarity">
    <text evidence="1">Belongs to the UPF0236 family.</text>
</comment>
<evidence type="ECO:0000256" key="1">
    <source>
        <dbReference type="ARBA" id="ARBA00006539"/>
    </source>
</evidence>
<dbReference type="InterPro" id="IPR009620">
    <property type="entry name" value="UPF0236"/>
</dbReference>